<dbReference type="Proteomes" id="UP000182915">
    <property type="component" value="Chromosome I"/>
</dbReference>
<gene>
    <name evidence="3" type="ORF">SAMN04489835_3566</name>
</gene>
<dbReference type="PROSITE" id="PS51257">
    <property type="entry name" value="PROKAR_LIPOPROTEIN"/>
    <property type="match status" value="1"/>
</dbReference>
<evidence type="ECO:0000313" key="4">
    <source>
        <dbReference type="Proteomes" id="UP000182915"/>
    </source>
</evidence>
<evidence type="ECO:0000313" key="3">
    <source>
        <dbReference type="EMBL" id="SEH74484.1"/>
    </source>
</evidence>
<evidence type="ECO:0000256" key="1">
    <source>
        <dbReference type="SAM" id="SignalP"/>
    </source>
</evidence>
<name>A0A1H6KG51_MYCRU</name>
<dbReference type="InterPro" id="IPR056303">
    <property type="entry name" value="AMIN-like"/>
</dbReference>
<feature type="domain" description="AMIN-like" evidence="2">
    <location>
        <begin position="41"/>
        <end position="166"/>
    </location>
</feature>
<dbReference type="AlphaFoldDB" id="A0A1H6KG51"/>
<dbReference type="OrthoDB" id="3393679at2"/>
<accession>A0A1H6KG51</accession>
<proteinExistence type="predicted"/>
<evidence type="ECO:0000259" key="2">
    <source>
        <dbReference type="Pfam" id="PF24837"/>
    </source>
</evidence>
<organism evidence="3 4">
    <name type="scientific">Mycolicibacterium rutilum</name>
    <name type="common">Mycobacterium rutilum</name>
    <dbReference type="NCBI Taxonomy" id="370526"/>
    <lineage>
        <taxon>Bacteria</taxon>
        <taxon>Bacillati</taxon>
        <taxon>Actinomycetota</taxon>
        <taxon>Actinomycetes</taxon>
        <taxon>Mycobacteriales</taxon>
        <taxon>Mycobacteriaceae</taxon>
        <taxon>Mycolicibacterium</taxon>
    </lineage>
</organism>
<protein>
    <recommendedName>
        <fullName evidence="2">AMIN-like domain-containing protein</fullName>
    </recommendedName>
</protein>
<keyword evidence="4" id="KW-1185">Reference proteome</keyword>
<reference evidence="4" key="1">
    <citation type="submission" date="2016-10" db="EMBL/GenBank/DDBJ databases">
        <authorList>
            <person name="Varghese N."/>
            <person name="Submissions S."/>
        </authorList>
    </citation>
    <scope>NUCLEOTIDE SEQUENCE [LARGE SCALE GENOMIC DNA]</scope>
    <source>
        <strain evidence="4">DSM 45405</strain>
    </source>
</reference>
<dbReference type="Pfam" id="PF24837">
    <property type="entry name" value="AMIN-like"/>
    <property type="match status" value="1"/>
</dbReference>
<keyword evidence="1" id="KW-0732">Signal</keyword>
<sequence length="167" mass="17855">MRRTLAVAGLLALVAGCGPAEAQPDRRTDDVRETRPGPIAHLADVRVGVHEDFDRLVLEFTDRVPGYTVGYRALPAHADASGKVIPLPGADAMVLVTLNPATATGWTDGEQTYFGPSTVRADTRQVTEVKEAGDFEAVLTWVVGLRQKAPFAVSVLDDPPRLVVDLG</sequence>
<dbReference type="RefSeq" id="WP_083408280.1">
    <property type="nucleotide sequence ID" value="NZ_LT629971.1"/>
</dbReference>
<dbReference type="STRING" id="370526.SAMN04489835_3566"/>
<feature type="chain" id="PRO_5009298297" description="AMIN-like domain-containing protein" evidence="1">
    <location>
        <begin position="23"/>
        <end position="167"/>
    </location>
</feature>
<dbReference type="EMBL" id="LT629971">
    <property type="protein sequence ID" value="SEH74484.1"/>
    <property type="molecule type" value="Genomic_DNA"/>
</dbReference>
<feature type="signal peptide" evidence="1">
    <location>
        <begin position="1"/>
        <end position="22"/>
    </location>
</feature>